<sequence>MKQEEEAAPSPDGTADWSSSNCPKRLWEFSLEQLRTGVTGAQRERNFRITSGFIQTSLTYWVTAPETDYHDVPDWNMNLG</sequence>
<accession>A0AAV2LSF8</accession>
<dbReference type="EMBL" id="OZ035826">
    <property type="protein sequence ID" value="CAL1603506.1"/>
    <property type="molecule type" value="Genomic_DNA"/>
</dbReference>
<gene>
    <name evidence="2" type="ORF">KC01_LOCUS31184</name>
</gene>
<proteinExistence type="predicted"/>
<dbReference type="Proteomes" id="UP001497482">
    <property type="component" value="Chromosome 4"/>
</dbReference>
<keyword evidence="3" id="KW-1185">Reference proteome</keyword>
<reference evidence="2 3" key="1">
    <citation type="submission" date="2024-04" db="EMBL/GenBank/DDBJ databases">
        <authorList>
            <person name="Waldvogel A.-M."/>
            <person name="Schoenle A."/>
        </authorList>
    </citation>
    <scope>NUCLEOTIDE SEQUENCE [LARGE SCALE GENOMIC DNA]</scope>
</reference>
<evidence type="ECO:0000313" key="3">
    <source>
        <dbReference type="Proteomes" id="UP001497482"/>
    </source>
</evidence>
<feature type="region of interest" description="Disordered" evidence="1">
    <location>
        <begin position="1"/>
        <end position="21"/>
    </location>
</feature>
<evidence type="ECO:0000313" key="2">
    <source>
        <dbReference type="EMBL" id="CAL1603506.1"/>
    </source>
</evidence>
<organism evidence="2 3">
    <name type="scientific">Knipowitschia caucasica</name>
    <name type="common">Caucasian dwarf goby</name>
    <name type="synonym">Pomatoschistus caucasicus</name>
    <dbReference type="NCBI Taxonomy" id="637954"/>
    <lineage>
        <taxon>Eukaryota</taxon>
        <taxon>Metazoa</taxon>
        <taxon>Chordata</taxon>
        <taxon>Craniata</taxon>
        <taxon>Vertebrata</taxon>
        <taxon>Euteleostomi</taxon>
        <taxon>Actinopterygii</taxon>
        <taxon>Neopterygii</taxon>
        <taxon>Teleostei</taxon>
        <taxon>Neoteleostei</taxon>
        <taxon>Acanthomorphata</taxon>
        <taxon>Gobiaria</taxon>
        <taxon>Gobiiformes</taxon>
        <taxon>Gobioidei</taxon>
        <taxon>Gobiidae</taxon>
        <taxon>Gobiinae</taxon>
        <taxon>Knipowitschia</taxon>
    </lineage>
</organism>
<dbReference type="AlphaFoldDB" id="A0AAV2LSF8"/>
<evidence type="ECO:0000256" key="1">
    <source>
        <dbReference type="SAM" id="MobiDB-lite"/>
    </source>
</evidence>
<protein>
    <submittedName>
        <fullName evidence="2">Uncharacterized protein</fullName>
    </submittedName>
</protein>
<name>A0AAV2LSF8_KNICA</name>